<feature type="transmembrane region" description="Helical" evidence="2">
    <location>
        <begin position="137"/>
        <end position="158"/>
    </location>
</feature>
<feature type="region of interest" description="Disordered" evidence="1">
    <location>
        <begin position="236"/>
        <end position="265"/>
    </location>
</feature>
<name>A0A078AGT3_STYLE</name>
<dbReference type="InParanoid" id="A0A078AGT3"/>
<gene>
    <name evidence="4" type="primary">Contig17563.g18681</name>
    <name evidence="4" type="ORF">STYLEM_10430</name>
</gene>
<evidence type="ECO:0000256" key="2">
    <source>
        <dbReference type="SAM" id="Phobius"/>
    </source>
</evidence>
<dbReference type="AlphaFoldDB" id="A0A078AGT3"/>
<evidence type="ECO:0000256" key="3">
    <source>
        <dbReference type="SAM" id="SignalP"/>
    </source>
</evidence>
<keyword evidence="2" id="KW-0812">Transmembrane</keyword>
<dbReference type="Proteomes" id="UP000039865">
    <property type="component" value="Unassembled WGS sequence"/>
</dbReference>
<keyword evidence="5" id="KW-1185">Reference proteome</keyword>
<organism evidence="4 5">
    <name type="scientific">Stylonychia lemnae</name>
    <name type="common">Ciliate</name>
    <dbReference type="NCBI Taxonomy" id="5949"/>
    <lineage>
        <taxon>Eukaryota</taxon>
        <taxon>Sar</taxon>
        <taxon>Alveolata</taxon>
        <taxon>Ciliophora</taxon>
        <taxon>Intramacronucleata</taxon>
        <taxon>Spirotrichea</taxon>
        <taxon>Stichotrichia</taxon>
        <taxon>Sporadotrichida</taxon>
        <taxon>Oxytrichidae</taxon>
        <taxon>Stylonychinae</taxon>
        <taxon>Stylonychia</taxon>
    </lineage>
</organism>
<protein>
    <recommendedName>
        <fullName evidence="6">Transmembrane protein</fullName>
    </recommendedName>
</protein>
<feature type="chain" id="PRO_5001729403" description="Transmembrane protein" evidence="3">
    <location>
        <begin position="20"/>
        <end position="265"/>
    </location>
</feature>
<evidence type="ECO:0008006" key="6">
    <source>
        <dbReference type="Google" id="ProtNLM"/>
    </source>
</evidence>
<evidence type="ECO:0000256" key="1">
    <source>
        <dbReference type="SAM" id="MobiDB-lite"/>
    </source>
</evidence>
<reference evidence="4 5" key="1">
    <citation type="submission" date="2014-06" db="EMBL/GenBank/DDBJ databases">
        <authorList>
            <person name="Swart Estienne"/>
        </authorList>
    </citation>
    <scope>NUCLEOTIDE SEQUENCE [LARGE SCALE GENOMIC DNA]</scope>
    <source>
        <strain evidence="4 5">130c</strain>
    </source>
</reference>
<evidence type="ECO:0000313" key="4">
    <source>
        <dbReference type="EMBL" id="CDW81414.1"/>
    </source>
</evidence>
<feature type="transmembrane region" description="Helical" evidence="2">
    <location>
        <begin position="76"/>
        <end position="95"/>
    </location>
</feature>
<keyword evidence="3" id="KW-0732">Signal</keyword>
<dbReference type="EMBL" id="CCKQ01009907">
    <property type="protein sequence ID" value="CDW81414.1"/>
    <property type="molecule type" value="Genomic_DNA"/>
</dbReference>
<dbReference type="OMA" id="IYITISK"/>
<feature type="compositionally biased region" description="Basic residues" evidence="1">
    <location>
        <begin position="240"/>
        <end position="253"/>
    </location>
</feature>
<feature type="transmembrane region" description="Helical" evidence="2">
    <location>
        <begin position="107"/>
        <end position="125"/>
    </location>
</feature>
<feature type="signal peptide" evidence="3">
    <location>
        <begin position="1"/>
        <end position="19"/>
    </location>
</feature>
<sequence>MALSVLLPIFSFLLTNVIYQSYDKSLAYQNNQEVLKSRFQPFIENIRKGNYIFTSIYITRRLVYSLTLVTFGDNQGLQLIFLMIQNMVMIIYITISKPYLSLQSNYLEIFNEIIFQVILYSMIIFSDNYNLDFEVKIIIGYFPIALSILFLSVNIYIIAISKLATKLWCLLKSNNQKNLFKQQMSQAVAQKTLKKIEQNATSPRSHAIESDQYLTALNDIDPKGFSIGLNKNEIKNMKSNGKKSKRKLKRQSHTKIQLARKTENK</sequence>
<keyword evidence="2" id="KW-1133">Transmembrane helix</keyword>
<proteinExistence type="predicted"/>
<evidence type="ECO:0000313" key="5">
    <source>
        <dbReference type="Proteomes" id="UP000039865"/>
    </source>
</evidence>
<keyword evidence="2" id="KW-0472">Membrane</keyword>
<accession>A0A078AGT3</accession>